<dbReference type="Proteomes" id="UP000070544">
    <property type="component" value="Unassembled WGS sequence"/>
</dbReference>
<dbReference type="EMBL" id="KQ965734">
    <property type="protein sequence ID" value="KXS20829.1"/>
    <property type="molecule type" value="Genomic_DNA"/>
</dbReference>
<evidence type="ECO:0000313" key="2">
    <source>
        <dbReference type="Proteomes" id="UP000070544"/>
    </source>
</evidence>
<protein>
    <submittedName>
        <fullName evidence="1">Uncharacterized protein</fullName>
    </submittedName>
</protein>
<gene>
    <name evidence="1" type="ORF">M427DRAFT_131027</name>
</gene>
<evidence type="ECO:0000313" key="1">
    <source>
        <dbReference type="EMBL" id="KXS20829.1"/>
    </source>
</evidence>
<keyword evidence="2" id="KW-1185">Reference proteome</keyword>
<sequence length="169" mass="18969">MGTFLYIEDTTRERLHVYSGFQSLANERNKTIPALKAHFCTVKLHGFGKFEPWIFRSRGPYIIPNLYDIVCVNLHESKVFLHVLIIQSPGVIPLDMLDDALWTDLSLGDGGGSMGTSLRHSGCAWYFTSTCGEIADNVAVRKIFLDIPVAFIVAHFVHGVIKIFRTLVN</sequence>
<proteinExistence type="predicted"/>
<name>A0A139AVU2_GONPJ</name>
<accession>A0A139AVU2</accession>
<organism evidence="1 2">
    <name type="scientific">Gonapodya prolifera (strain JEL478)</name>
    <name type="common">Monoblepharis prolifera</name>
    <dbReference type="NCBI Taxonomy" id="1344416"/>
    <lineage>
        <taxon>Eukaryota</taxon>
        <taxon>Fungi</taxon>
        <taxon>Fungi incertae sedis</taxon>
        <taxon>Chytridiomycota</taxon>
        <taxon>Chytridiomycota incertae sedis</taxon>
        <taxon>Monoblepharidomycetes</taxon>
        <taxon>Monoblepharidales</taxon>
        <taxon>Gonapodyaceae</taxon>
        <taxon>Gonapodya</taxon>
    </lineage>
</organism>
<reference evidence="1 2" key="1">
    <citation type="journal article" date="2015" name="Genome Biol. Evol.">
        <title>Phylogenomic analyses indicate that early fungi evolved digesting cell walls of algal ancestors of land plants.</title>
        <authorList>
            <person name="Chang Y."/>
            <person name="Wang S."/>
            <person name="Sekimoto S."/>
            <person name="Aerts A.L."/>
            <person name="Choi C."/>
            <person name="Clum A."/>
            <person name="LaButti K.M."/>
            <person name="Lindquist E.A."/>
            <person name="Yee Ngan C."/>
            <person name="Ohm R.A."/>
            <person name="Salamov A.A."/>
            <person name="Grigoriev I.V."/>
            <person name="Spatafora J.W."/>
            <person name="Berbee M.L."/>
        </authorList>
    </citation>
    <scope>NUCLEOTIDE SEQUENCE [LARGE SCALE GENOMIC DNA]</scope>
    <source>
        <strain evidence="1 2">JEL478</strain>
    </source>
</reference>
<dbReference type="AlphaFoldDB" id="A0A139AVU2"/>